<sequence>MQEFLRTVDGLPLVVKIILCIPVLDIFYSICRVIRGVAKGDVLWIVLGVLTVFPGAFFMWILDLIWVLLKGHGILMGETYLG</sequence>
<dbReference type="EMBL" id="DVHB01000011">
    <property type="protein sequence ID" value="HIR38847.1"/>
    <property type="molecule type" value="Genomic_DNA"/>
</dbReference>
<evidence type="ECO:0000313" key="3">
    <source>
        <dbReference type="Proteomes" id="UP000824179"/>
    </source>
</evidence>
<accession>A0A9D1AEU0</accession>
<dbReference type="AlphaFoldDB" id="A0A9D1AEU0"/>
<protein>
    <submittedName>
        <fullName evidence="2">Uncharacterized protein</fullName>
    </submittedName>
</protein>
<keyword evidence="1" id="KW-0472">Membrane</keyword>
<reference evidence="2" key="1">
    <citation type="submission" date="2020-10" db="EMBL/GenBank/DDBJ databases">
        <authorList>
            <person name="Gilroy R."/>
        </authorList>
    </citation>
    <scope>NUCLEOTIDE SEQUENCE</scope>
    <source>
        <strain evidence="2">ChiW25-3613</strain>
    </source>
</reference>
<organism evidence="2 3">
    <name type="scientific">Candidatus Coproplasma stercoripullorum</name>
    <dbReference type="NCBI Taxonomy" id="2840751"/>
    <lineage>
        <taxon>Bacteria</taxon>
        <taxon>Bacillati</taxon>
        <taxon>Bacillota</taxon>
        <taxon>Clostridia</taxon>
        <taxon>Eubacteriales</taxon>
        <taxon>Candidatus Coproplasma</taxon>
    </lineage>
</organism>
<reference evidence="2" key="2">
    <citation type="journal article" date="2021" name="PeerJ">
        <title>Extensive microbial diversity within the chicken gut microbiome revealed by metagenomics and culture.</title>
        <authorList>
            <person name="Gilroy R."/>
            <person name="Ravi A."/>
            <person name="Getino M."/>
            <person name="Pursley I."/>
            <person name="Horton D.L."/>
            <person name="Alikhan N.F."/>
            <person name="Baker D."/>
            <person name="Gharbi K."/>
            <person name="Hall N."/>
            <person name="Watson M."/>
            <person name="Adriaenssens E.M."/>
            <person name="Foster-Nyarko E."/>
            <person name="Jarju S."/>
            <person name="Secka A."/>
            <person name="Antonio M."/>
            <person name="Oren A."/>
            <person name="Chaudhuri R.R."/>
            <person name="La Ragione R."/>
            <person name="Hildebrand F."/>
            <person name="Pallen M.J."/>
        </authorList>
    </citation>
    <scope>NUCLEOTIDE SEQUENCE</scope>
    <source>
        <strain evidence="2">ChiW25-3613</strain>
    </source>
</reference>
<evidence type="ECO:0000256" key="1">
    <source>
        <dbReference type="SAM" id="Phobius"/>
    </source>
</evidence>
<keyword evidence="1" id="KW-1133">Transmembrane helix</keyword>
<comment type="caution">
    <text evidence="2">The sequence shown here is derived from an EMBL/GenBank/DDBJ whole genome shotgun (WGS) entry which is preliminary data.</text>
</comment>
<feature type="transmembrane region" description="Helical" evidence="1">
    <location>
        <begin position="42"/>
        <end position="69"/>
    </location>
</feature>
<keyword evidence="1" id="KW-0812">Transmembrane</keyword>
<name>A0A9D1AEU0_9FIRM</name>
<evidence type="ECO:0000313" key="2">
    <source>
        <dbReference type="EMBL" id="HIR38847.1"/>
    </source>
</evidence>
<gene>
    <name evidence="2" type="ORF">IAB90_00535</name>
</gene>
<dbReference type="Proteomes" id="UP000824179">
    <property type="component" value="Unassembled WGS sequence"/>
</dbReference>
<feature type="transmembrane region" description="Helical" evidence="1">
    <location>
        <begin position="12"/>
        <end position="30"/>
    </location>
</feature>
<proteinExistence type="predicted"/>